<proteinExistence type="predicted"/>
<evidence type="ECO:0000256" key="4">
    <source>
        <dbReference type="PROSITE-ProRule" id="PRU00433"/>
    </source>
</evidence>
<keyword evidence="8" id="KW-1185">Reference proteome</keyword>
<sequence length="309" mass="33883">MLLKFLKWTGTFLLIAVLGIAISTVARQNLKYDAPYPEVSASRDPIVIERGKHLATGAAHCVDCHKNVVEVDSGVPIFQATLSGGQVFALPVGNFYAPNITPDPETGIGKLSDREIARSLRYGVRADGTVLLDFMPFHNTSDEDLTAIISFLRSLPPKTNPVRKHELNLIGNVLKAFVVKPVGPKGEVLKSIVPAATAEYGEYLAGSVTNCNGCHTKRNMIGEFIGEPYAGGAPMLEPGKETLIPPNLTPHPEGRISLWTEEQFLKRFKLGKLVEHSHMPWGSYGRMSDLELKAIYRFLKTLKPAKNPE</sequence>
<keyword evidence="1 4" id="KW-0349">Heme</keyword>
<evidence type="ECO:0000259" key="5">
    <source>
        <dbReference type="PROSITE" id="PS51007"/>
    </source>
</evidence>
<feature type="domain" description="Cytochrome c" evidence="5">
    <location>
        <begin position="46"/>
        <end position="156"/>
    </location>
</feature>
<organism evidence="7">
    <name type="scientific">Leptospira ellisii</name>
    <dbReference type="NCBI Taxonomy" id="2023197"/>
    <lineage>
        <taxon>Bacteria</taxon>
        <taxon>Pseudomonadati</taxon>
        <taxon>Spirochaetota</taxon>
        <taxon>Spirochaetia</taxon>
        <taxon>Leptospirales</taxon>
        <taxon>Leptospiraceae</taxon>
        <taxon>Leptospira</taxon>
    </lineage>
</organism>
<reference evidence="6" key="3">
    <citation type="submission" date="2023-10" db="EMBL/GenBank/DDBJ databases">
        <authorList>
            <person name="Picardeau M."/>
            <person name="Thibeaux R."/>
        </authorList>
    </citation>
    <scope>NUCLEOTIDE SEQUENCE</scope>
    <source>
        <strain evidence="6">ATI7-C-A5</strain>
    </source>
</reference>
<evidence type="ECO:0000313" key="6">
    <source>
        <dbReference type="EMBL" id="MDV6237012.1"/>
    </source>
</evidence>
<protein>
    <recommendedName>
        <fullName evidence="5">Cytochrome c domain-containing protein</fullName>
    </recommendedName>
</protein>
<evidence type="ECO:0000256" key="1">
    <source>
        <dbReference type="ARBA" id="ARBA00022617"/>
    </source>
</evidence>
<dbReference type="GO" id="GO:0009055">
    <property type="term" value="F:electron transfer activity"/>
    <property type="evidence" value="ECO:0007669"/>
    <property type="project" value="InterPro"/>
</dbReference>
<keyword evidence="2 4" id="KW-0479">Metal-binding</keyword>
<dbReference type="PANTHER" id="PTHR35008:SF8">
    <property type="entry name" value="ALCOHOL DEHYDROGENASE CYTOCHROME C SUBUNIT"/>
    <property type="match status" value="1"/>
</dbReference>
<dbReference type="EMBL" id="NPEF01000040">
    <property type="protein sequence ID" value="PJZ93837.1"/>
    <property type="molecule type" value="Genomic_DNA"/>
</dbReference>
<dbReference type="Gene3D" id="1.10.760.10">
    <property type="entry name" value="Cytochrome c-like domain"/>
    <property type="match status" value="2"/>
</dbReference>
<evidence type="ECO:0000256" key="2">
    <source>
        <dbReference type="ARBA" id="ARBA00022723"/>
    </source>
</evidence>
<feature type="domain" description="Cytochrome c" evidence="5">
    <location>
        <begin position="196"/>
        <end position="303"/>
    </location>
</feature>
<dbReference type="RefSeq" id="WP_100764769.1">
    <property type="nucleotide sequence ID" value="NZ_NPEF02000018.1"/>
</dbReference>
<evidence type="ECO:0000313" key="8">
    <source>
        <dbReference type="Proteomes" id="UP000232122"/>
    </source>
</evidence>
<dbReference type="PANTHER" id="PTHR35008">
    <property type="entry name" value="BLL4482 PROTEIN-RELATED"/>
    <property type="match status" value="1"/>
</dbReference>
<gene>
    <name evidence="6" type="ORF">CH379_015385</name>
    <name evidence="7" type="ORF">CH379_05695</name>
</gene>
<dbReference type="GO" id="GO:0046872">
    <property type="term" value="F:metal ion binding"/>
    <property type="evidence" value="ECO:0007669"/>
    <property type="project" value="UniProtKB-KW"/>
</dbReference>
<accession>A0A2N0BBD3</accession>
<dbReference type="SUPFAM" id="SSF46626">
    <property type="entry name" value="Cytochrome c"/>
    <property type="match status" value="2"/>
</dbReference>
<evidence type="ECO:0000313" key="7">
    <source>
        <dbReference type="EMBL" id="PJZ93837.1"/>
    </source>
</evidence>
<dbReference type="Proteomes" id="UP000232122">
    <property type="component" value="Unassembled WGS sequence"/>
</dbReference>
<dbReference type="InterPro" id="IPR036909">
    <property type="entry name" value="Cyt_c-like_dom_sf"/>
</dbReference>
<keyword evidence="3 4" id="KW-0408">Iron</keyword>
<name>A0A2N0BBD3_9LEPT</name>
<dbReference type="AlphaFoldDB" id="A0A2N0BBD3"/>
<dbReference type="InterPro" id="IPR051459">
    <property type="entry name" value="Cytochrome_c-type_DH"/>
</dbReference>
<comment type="caution">
    <text evidence="7">The sequence shown here is derived from an EMBL/GenBank/DDBJ whole genome shotgun (WGS) entry which is preliminary data.</text>
</comment>
<reference evidence="6 8" key="2">
    <citation type="journal article" date="2018" name="Microb. Genom.">
        <title>Deciphering the unexplored Leptospira diversity from soils uncovers genomic evolution to virulence.</title>
        <authorList>
            <person name="Thibeaux R."/>
            <person name="Iraola G."/>
            <person name="Ferres I."/>
            <person name="Bierque E."/>
            <person name="Girault D."/>
            <person name="Soupe-Gilbert M.E."/>
            <person name="Picardeau M."/>
            <person name="Goarant C."/>
        </authorList>
    </citation>
    <scope>NUCLEOTIDE SEQUENCE [LARGE SCALE GENOMIC DNA]</scope>
    <source>
        <strain evidence="6 8">ATI7-C-A5</strain>
    </source>
</reference>
<dbReference type="EMBL" id="NPEF02000018">
    <property type="protein sequence ID" value="MDV6237012.1"/>
    <property type="molecule type" value="Genomic_DNA"/>
</dbReference>
<evidence type="ECO:0000256" key="3">
    <source>
        <dbReference type="ARBA" id="ARBA00023004"/>
    </source>
</evidence>
<reference evidence="7" key="1">
    <citation type="submission" date="2017-07" db="EMBL/GenBank/DDBJ databases">
        <title>Leptospira spp. isolated from tropical soils.</title>
        <authorList>
            <person name="Thibeaux R."/>
            <person name="Iraola G."/>
            <person name="Ferres I."/>
            <person name="Bierque E."/>
            <person name="Girault D."/>
            <person name="Soupe-Gilbert M.-E."/>
            <person name="Picardeau M."/>
            <person name="Goarant C."/>
        </authorList>
    </citation>
    <scope>NUCLEOTIDE SEQUENCE [LARGE SCALE GENOMIC DNA]</scope>
    <source>
        <strain evidence="7">ATI7-C-A5</strain>
    </source>
</reference>
<dbReference type="PROSITE" id="PS51007">
    <property type="entry name" value="CYTC"/>
    <property type="match status" value="2"/>
</dbReference>
<dbReference type="InterPro" id="IPR009056">
    <property type="entry name" value="Cyt_c-like_dom"/>
</dbReference>
<dbReference type="GO" id="GO:0020037">
    <property type="term" value="F:heme binding"/>
    <property type="evidence" value="ECO:0007669"/>
    <property type="project" value="InterPro"/>
</dbReference>
<dbReference type="OrthoDB" id="9809720at2"/>